<comment type="caution">
    <text evidence="2">The sequence shown here is derived from an EMBL/GenBank/DDBJ whole genome shotgun (WGS) entry which is preliminary data.</text>
</comment>
<feature type="region of interest" description="Disordered" evidence="1">
    <location>
        <begin position="34"/>
        <end position="104"/>
    </location>
</feature>
<dbReference type="Proteomes" id="UP001266305">
    <property type="component" value="Unassembled WGS sequence"/>
</dbReference>
<sequence length="122" mass="13931">MSELIKVEELNISNASYKSETLKSNLQGKADFSTLSGGVPKGNATNWSQQQSRVLGEETADVKEWENEEGNEEKEWENEEGNEEKGLSDTRGRHWSTLQKMSEEAESWFWSSGDKRRRVDCV</sequence>
<dbReference type="EMBL" id="JASSZA010000004">
    <property type="protein sequence ID" value="KAK2114663.1"/>
    <property type="molecule type" value="Genomic_DNA"/>
</dbReference>
<accession>A0ABQ9VZ32</accession>
<organism evidence="2 3">
    <name type="scientific">Saguinus oedipus</name>
    <name type="common">Cotton-top tamarin</name>
    <name type="synonym">Oedipomidas oedipus</name>
    <dbReference type="NCBI Taxonomy" id="9490"/>
    <lineage>
        <taxon>Eukaryota</taxon>
        <taxon>Metazoa</taxon>
        <taxon>Chordata</taxon>
        <taxon>Craniata</taxon>
        <taxon>Vertebrata</taxon>
        <taxon>Euteleostomi</taxon>
        <taxon>Mammalia</taxon>
        <taxon>Eutheria</taxon>
        <taxon>Euarchontoglires</taxon>
        <taxon>Primates</taxon>
        <taxon>Haplorrhini</taxon>
        <taxon>Platyrrhini</taxon>
        <taxon>Cebidae</taxon>
        <taxon>Callitrichinae</taxon>
        <taxon>Saguinus</taxon>
    </lineage>
</organism>
<name>A0ABQ9VZ32_SAGOE</name>
<gene>
    <name evidence="2" type="ORF">P7K49_008929</name>
</gene>
<proteinExistence type="predicted"/>
<protein>
    <submittedName>
        <fullName evidence="2">Uncharacterized protein</fullName>
    </submittedName>
</protein>
<evidence type="ECO:0000256" key="1">
    <source>
        <dbReference type="SAM" id="MobiDB-lite"/>
    </source>
</evidence>
<reference evidence="2 3" key="1">
    <citation type="submission" date="2023-05" db="EMBL/GenBank/DDBJ databases">
        <title>B98-5 Cell Line De Novo Hybrid Assembly: An Optical Mapping Approach.</title>
        <authorList>
            <person name="Kananen K."/>
            <person name="Auerbach J.A."/>
            <person name="Kautto E."/>
            <person name="Blachly J.S."/>
        </authorList>
    </citation>
    <scope>NUCLEOTIDE SEQUENCE [LARGE SCALE GENOMIC DNA]</scope>
    <source>
        <strain evidence="2">B95-8</strain>
        <tissue evidence="2">Cell line</tissue>
    </source>
</reference>
<keyword evidence="3" id="KW-1185">Reference proteome</keyword>
<evidence type="ECO:0000313" key="3">
    <source>
        <dbReference type="Proteomes" id="UP001266305"/>
    </source>
</evidence>
<feature type="compositionally biased region" description="Acidic residues" evidence="1">
    <location>
        <begin position="66"/>
        <end position="82"/>
    </location>
</feature>
<evidence type="ECO:0000313" key="2">
    <source>
        <dbReference type="EMBL" id="KAK2114663.1"/>
    </source>
</evidence>
<feature type="compositionally biased region" description="Basic and acidic residues" evidence="1">
    <location>
        <begin position="83"/>
        <end position="92"/>
    </location>
</feature>
<feature type="compositionally biased region" description="Polar residues" evidence="1">
    <location>
        <begin position="43"/>
        <end position="53"/>
    </location>
</feature>